<keyword evidence="2" id="KW-1133">Transmembrane helix</keyword>
<dbReference type="GO" id="GO:0005657">
    <property type="term" value="C:replication fork"/>
    <property type="evidence" value="ECO:0007669"/>
    <property type="project" value="TreeGrafter"/>
</dbReference>
<feature type="compositionally biased region" description="Pro residues" evidence="1">
    <location>
        <begin position="193"/>
        <end position="202"/>
    </location>
</feature>
<dbReference type="PANTHER" id="PTHR15949">
    <property type="entry name" value="TESTIS-EXPRESSED PROTEIN 264"/>
    <property type="match status" value="1"/>
</dbReference>
<dbReference type="EnsemblMetazoa" id="XM_003382608.3">
    <property type="protein sequence ID" value="XP_003382656.1"/>
    <property type="gene ID" value="LOC100641108"/>
</dbReference>
<protein>
    <submittedName>
        <fullName evidence="3">Uncharacterized protein</fullName>
    </submittedName>
</protein>
<dbReference type="GO" id="GO:0000421">
    <property type="term" value="C:autophagosome membrane"/>
    <property type="evidence" value="ECO:0007669"/>
    <property type="project" value="TreeGrafter"/>
</dbReference>
<keyword evidence="2" id="KW-0812">Transmembrane</keyword>
<dbReference type="InterPro" id="IPR011256">
    <property type="entry name" value="Reg_factor_effector_dom_sf"/>
</dbReference>
<feature type="compositionally biased region" description="Basic and acidic residues" evidence="1">
    <location>
        <begin position="205"/>
        <end position="214"/>
    </location>
</feature>
<dbReference type="EnsemblMetazoa" id="Aqu2.1.43841_001">
    <property type="protein sequence ID" value="Aqu2.1.43841_001"/>
    <property type="gene ID" value="Aqu2.1.43841"/>
</dbReference>
<feature type="region of interest" description="Disordered" evidence="1">
    <location>
        <begin position="192"/>
        <end position="214"/>
    </location>
</feature>
<dbReference type="GO" id="GO:0005789">
    <property type="term" value="C:endoplasmic reticulum membrane"/>
    <property type="evidence" value="ECO:0007669"/>
    <property type="project" value="TreeGrafter"/>
</dbReference>
<dbReference type="STRING" id="400682.A0A1X7VU21"/>
<name>A0A1X7VU21_AMPQE</name>
<dbReference type="OMA" id="AHPIMEL"/>
<dbReference type="AlphaFoldDB" id="A0A1X7VU21"/>
<dbReference type="KEGG" id="aqu:100641108"/>
<evidence type="ECO:0000313" key="3">
    <source>
        <dbReference type="EnsemblMetazoa" id="Aqu2.1.43841_001"/>
    </source>
</evidence>
<reference evidence="3" key="2">
    <citation type="submission" date="2017-05" db="UniProtKB">
        <authorList>
            <consortium name="EnsemblMetazoa"/>
        </authorList>
    </citation>
    <scope>IDENTIFICATION</scope>
</reference>
<dbReference type="GO" id="GO:0061709">
    <property type="term" value="P:reticulophagy"/>
    <property type="evidence" value="ECO:0007669"/>
    <property type="project" value="TreeGrafter"/>
</dbReference>
<dbReference type="eggNOG" id="ENOG502S3D1">
    <property type="taxonomic scope" value="Eukaryota"/>
</dbReference>
<keyword evidence="2" id="KW-0472">Membrane</keyword>
<organism evidence="3">
    <name type="scientific">Amphimedon queenslandica</name>
    <name type="common">Sponge</name>
    <dbReference type="NCBI Taxonomy" id="400682"/>
    <lineage>
        <taxon>Eukaryota</taxon>
        <taxon>Metazoa</taxon>
        <taxon>Porifera</taxon>
        <taxon>Demospongiae</taxon>
        <taxon>Heteroscleromorpha</taxon>
        <taxon>Haplosclerida</taxon>
        <taxon>Niphatidae</taxon>
        <taxon>Amphimedon</taxon>
    </lineage>
</organism>
<dbReference type="OrthoDB" id="2140079at2759"/>
<sequence>MDLFYILLGLFLLVVLAIFLYLLYSGLFYTYTIRCAIPASIPNRFAYTFYIGPYQKIGSACWRLCSIVPRSTIFVVYYDNPDKVAKKDHDQLRAAVCCPLLPEPSPSLESRLMDEGYKIGTFPNCTKALITEFPYRTSTSIMIAVSRVYPSLVEYIKDYKLEDSCGPCIEVYKDDSIQFVWILEPKDGFAIPQLPPPPPLIEEPPASKETKKDQ</sequence>
<dbReference type="Gene3D" id="3.20.80.10">
    <property type="entry name" value="Regulatory factor, effector binding domain"/>
    <property type="match status" value="1"/>
</dbReference>
<feature type="transmembrane region" description="Helical" evidence="2">
    <location>
        <begin position="6"/>
        <end position="24"/>
    </location>
</feature>
<dbReference type="GO" id="GO:0106300">
    <property type="term" value="P:protein-DNA covalent cross-linking repair"/>
    <property type="evidence" value="ECO:0007669"/>
    <property type="project" value="TreeGrafter"/>
</dbReference>
<gene>
    <name evidence="3" type="primary">100641108</name>
</gene>
<keyword evidence="4" id="KW-1185">Reference proteome</keyword>
<evidence type="ECO:0000256" key="2">
    <source>
        <dbReference type="SAM" id="Phobius"/>
    </source>
</evidence>
<evidence type="ECO:0000256" key="1">
    <source>
        <dbReference type="SAM" id="MobiDB-lite"/>
    </source>
</evidence>
<accession>A0A1X7VU21</accession>
<dbReference type="InParanoid" id="A0A1X7VU21"/>
<dbReference type="PANTHER" id="PTHR15949:SF3">
    <property type="entry name" value="TESTIS-EXPRESSED PROTEIN 264"/>
    <property type="match status" value="1"/>
</dbReference>
<dbReference type="Proteomes" id="UP000007879">
    <property type="component" value="Unassembled WGS sequence"/>
</dbReference>
<proteinExistence type="predicted"/>
<dbReference type="GO" id="GO:0005634">
    <property type="term" value="C:nucleus"/>
    <property type="evidence" value="ECO:0007669"/>
    <property type="project" value="TreeGrafter"/>
</dbReference>
<evidence type="ECO:0000313" key="4">
    <source>
        <dbReference type="Proteomes" id="UP000007879"/>
    </source>
</evidence>
<reference evidence="4" key="1">
    <citation type="journal article" date="2010" name="Nature">
        <title>The Amphimedon queenslandica genome and the evolution of animal complexity.</title>
        <authorList>
            <person name="Srivastava M."/>
            <person name="Simakov O."/>
            <person name="Chapman J."/>
            <person name="Fahey B."/>
            <person name="Gauthier M.E."/>
            <person name="Mitros T."/>
            <person name="Richards G.S."/>
            <person name="Conaco C."/>
            <person name="Dacre M."/>
            <person name="Hellsten U."/>
            <person name="Larroux C."/>
            <person name="Putnam N.H."/>
            <person name="Stanke M."/>
            <person name="Adamska M."/>
            <person name="Darling A."/>
            <person name="Degnan S.M."/>
            <person name="Oakley T.H."/>
            <person name="Plachetzki D.C."/>
            <person name="Zhai Y."/>
            <person name="Adamski M."/>
            <person name="Calcino A."/>
            <person name="Cummins S.F."/>
            <person name="Goodstein D.M."/>
            <person name="Harris C."/>
            <person name="Jackson D.J."/>
            <person name="Leys S.P."/>
            <person name="Shu S."/>
            <person name="Woodcroft B.J."/>
            <person name="Vervoort M."/>
            <person name="Kosik K.S."/>
            <person name="Manning G."/>
            <person name="Degnan B.M."/>
            <person name="Rokhsar D.S."/>
        </authorList>
    </citation>
    <scope>NUCLEOTIDE SEQUENCE [LARGE SCALE GENOMIC DNA]</scope>
</reference>